<reference evidence="3" key="1">
    <citation type="journal article" date="2009" name="PLoS ONE">
        <title>Methylobacterium genome sequences: a reference blueprint to investigate microbial metabolism of C1 compounds from natural and industrial sources.</title>
        <authorList>
            <person name="Vuilleumier S."/>
            <person name="Chistoserdova L."/>
            <person name="Lee M.-C."/>
            <person name="Bringel F."/>
            <person name="Lajus A."/>
            <person name="Zhou Y."/>
            <person name="Gourion B."/>
            <person name="Barbe V."/>
            <person name="Chang J."/>
            <person name="Cruveiller S."/>
            <person name="Dossat C."/>
            <person name="Gillett W."/>
            <person name="Gruffaz C."/>
            <person name="Haugen E."/>
            <person name="Hourcade E."/>
            <person name="Levy R."/>
            <person name="Mangenot S."/>
            <person name="Muller E."/>
            <person name="Nadalig T."/>
            <person name="Pagni M."/>
            <person name="Penny C."/>
            <person name="Peyraud R."/>
            <person name="Robinson D.G."/>
            <person name="Roche D."/>
            <person name="Rouy Z."/>
            <person name="Saenampechek C."/>
            <person name="Salvignol G."/>
            <person name="Vallenet D."/>
            <person name="Wu Z."/>
            <person name="Marx C.J."/>
            <person name="Vorholt J.A."/>
            <person name="Olson M.V."/>
            <person name="Kaul R."/>
            <person name="Weissenbach J."/>
            <person name="Medigue C."/>
            <person name="Lidstrom M.E."/>
        </authorList>
    </citation>
    <scope>NUCLEOTIDE SEQUENCE [LARGE SCALE GENOMIC DNA]</scope>
    <source>
        <strain evidence="3">DSM 6343 / CIP 106787 / DM4</strain>
    </source>
</reference>
<dbReference type="EMBL" id="FP103042">
    <property type="protein sequence ID" value="CAX22994.1"/>
    <property type="molecule type" value="Genomic_DNA"/>
</dbReference>
<gene>
    <name evidence="2" type="ORF">METD_I1385</name>
</gene>
<dbReference type="AlphaFoldDB" id="C7CFR8"/>
<protein>
    <submittedName>
        <fullName evidence="2">Uncharacterized protein</fullName>
    </submittedName>
</protein>
<sequence length="235" mass="24541">MDGHEEAAMSTTDPERDEDELLLPWHVTGRLRAAEAARIESALACEPELARRLDLARAERDGTEAVNEGLGAPSMKARDDLFARIDADLAARERGPRGWLRRMGEALGGLSPPMLAGSALAACLLLLLQAGLLTGAWLGGSPTTYETASHDASGPSASGTFLLVTFGPTATAAQITEALAETGLSIVDGPRAGGIYRLRLSDGTEGRGSPSAVVDRLRTKPGLVVLAVPEPVPAR</sequence>
<proteinExistence type="predicted"/>
<organism evidence="2 3">
    <name type="scientific">Methylorubrum extorquens (strain DSM 6343 / CIP 106787 / DM4)</name>
    <name type="common">Methylobacterium extorquens</name>
    <dbReference type="NCBI Taxonomy" id="661410"/>
    <lineage>
        <taxon>Bacteria</taxon>
        <taxon>Pseudomonadati</taxon>
        <taxon>Pseudomonadota</taxon>
        <taxon>Alphaproteobacteria</taxon>
        <taxon>Hyphomicrobiales</taxon>
        <taxon>Methylobacteriaceae</taxon>
        <taxon>Methylorubrum</taxon>
    </lineage>
</organism>
<dbReference type="HOGENOM" id="CLU_076027_0_0_5"/>
<name>C7CFR8_METED</name>
<evidence type="ECO:0000313" key="3">
    <source>
        <dbReference type="Proteomes" id="UP000008070"/>
    </source>
</evidence>
<evidence type="ECO:0000313" key="2">
    <source>
        <dbReference type="EMBL" id="CAX22994.1"/>
    </source>
</evidence>
<dbReference type="Proteomes" id="UP000008070">
    <property type="component" value="Chromosome"/>
</dbReference>
<feature type="region of interest" description="Disordered" evidence="1">
    <location>
        <begin position="1"/>
        <end position="21"/>
    </location>
</feature>
<evidence type="ECO:0000256" key="1">
    <source>
        <dbReference type="SAM" id="MobiDB-lite"/>
    </source>
</evidence>
<accession>C7CFR8</accession>
<dbReference type="KEGG" id="mdi:METDI1385"/>